<comment type="caution">
    <text evidence="14">The sequence shown here is derived from an EMBL/GenBank/DDBJ whole genome shotgun (WGS) entry which is preliminary data.</text>
</comment>
<dbReference type="GO" id="GO:0005634">
    <property type="term" value="C:nucleus"/>
    <property type="evidence" value="ECO:0007669"/>
    <property type="project" value="UniProtKB-SubCell"/>
</dbReference>
<dbReference type="AlphaFoldDB" id="A0A1Y1YWT1"/>
<dbReference type="InterPro" id="IPR023617">
    <property type="entry name" value="Tyr-tRNA-ligase_arc/euk-type"/>
</dbReference>
<dbReference type="EC" id="6.1.1.1" evidence="12"/>
<dbReference type="Pfam" id="PF00579">
    <property type="entry name" value="tRNA-synt_1b"/>
    <property type="match status" value="1"/>
</dbReference>
<evidence type="ECO:0000256" key="1">
    <source>
        <dbReference type="ARBA" id="ARBA00004123"/>
    </source>
</evidence>
<evidence type="ECO:0000256" key="13">
    <source>
        <dbReference type="SAM" id="MobiDB-lite"/>
    </source>
</evidence>
<proteinExistence type="inferred from homology"/>
<dbReference type="EMBL" id="MCFE01000056">
    <property type="protein sequence ID" value="ORY02523.1"/>
    <property type="molecule type" value="Genomic_DNA"/>
</dbReference>
<keyword evidence="5 12" id="KW-0436">Ligase</keyword>
<evidence type="ECO:0000256" key="2">
    <source>
        <dbReference type="ARBA" id="ARBA00004496"/>
    </source>
</evidence>
<accession>A0A1Y1YWT1</accession>
<dbReference type="GO" id="GO:0005737">
    <property type="term" value="C:cytoplasm"/>
    <property type="evidence" value="ECO:0007669"/>
    <property type="project" value="UniProtKB-SubCell"/>
</dbReference>
<dbReference type="InterPro" id="IPR002307">
    <property type="entry name" value="Tyr-tRNA-ligase"/>
</dbReference>
<evidence type="ECO:0000256" key="4">
    <source>
        <dbReference type="ARBA" id="ARBA00022490"/>
    </source>
</evidence>
<comment type="catalytic activity">
    <reaction evidence="11 12">
        <text>tRNA(Tyr) + L-tyrosine + ATP = L-tyrosyl-tRNA(Tyr) + AMP + diphosphate + H(+)</text>
        <dbReference type="Rhea" id="RHEA:10220"/>
        <dbReference type="Rhea" id="RHEA-COMP:9706"/>
        <dbReference type="Rhea" id="RHEA-COMP:9707"/>
        <dbReference type="ChEBI" id="CHEBI:15378"/>
        <dbReference type="ChEBI" id="CHEBI:30616"/>
        <dbReference type="ChEBI" id="CHEBI:33019"/>
        <dbReference type="ChEBI" id="CHEBI:58315"/>
        <dbReference type="ChEBI" id="CHEBI:78442"/>
        <dbReference type="ChEBI" id="CHEBI:78536"/>
        <dbReference type="ChEBI" id="CHEBI:456215"/>
        <dbReference type="EC" id="6.1.1.1"/>
    </reaction>
</comment>
<comment type="subcellular location">
    <subcellularLocation>
        <location evidence="2">Cytoplasm</location>
    </subcellularLocation>
    <subcellularLocation>
        <location evidence="1">Nucleus</location>
    </subcellularLocation>
</comment>
<evidence type="ECO:0000256" key="12">
    <source>
        <dbReference type="RuleBase" id="RU361234"/>
    </source>
</evidence>
<evidence type="ECO:0000256" key="5">
    <source>
        <dbReference type="ARBA" id="ARBA00022598"/>
    </source>
</evidence>
<organism evidence="14 15">
    <name type="scientific">Basidiobolus meristosporus CBS 931.73</name>
    <dbReference type="NCBI Taxonomy" id="1314790"/>
    <lineage>
        <taxon>Eukaryota</taxon>
        <taxon>Fungi</taxon>
        <taxon>Fungi incertae sedis</taxon>
        <taxon>Zoopagomycota</taxon>
        <taxon>Entomophthoromycotina</taxon>
        <taxon>Basidiobolomycetes</taxon>
        <taxon>Basidiobolales</taxon>
        <taxon>Basidiobolaceae</taxon>
        <taxon>Basidiobolus</taxon>
    </lineage>
</organism>
<dbReference type="FunCoup" id="A0A1Y1YWT1">
    <property type="interactions" value="1040"/>
</dbReference>
<keyword evidence="10" id="KW-0539">Nucleus</keyword>
<dbReference type="InterPro" id="IPR002305">
    <property type="entry name" value="aa-tRNA-synth_Ic"/>
</dbReference>
<comment type="similarity">
    <text evidence="3 12">Belongs to the class-I aminoacyl-tRNA synthetase family.</text>
</comment>
<dbReference type="PIRSF" id="PIRSF006588">
    <property type="entry name" value="TyrRS_arch_euk"/>
    <property type="match status" value="1"/>
</dbReference>
<feature type="compositionally biased region" description="Basic residues" evidence="13">
    <location>
        <begin position="354"/>
        <end position="365"/>
    </location>
</feature>
<dbReference type="OrthoDB" id="197206at2759"/>
<dbReference type="SUPFAM" id="SSF52374">
    <property type="entry name" value="Nucleotidylyl transferase"/>
    <property type="match status" value="1"/>
</dbReference>
<feature type="region of interest" description="Disordered" evidence="13">
    <location>
        <begin position="354"/>
        <end position="386"/>
    </location>
</feature>
<keyword evidence="9 12" id="KW-0030">Aminoacyl-tRNA synthetase</keyword>
<evidence type="ECO:0000313" key="14">
    <source>
        <dbReference type="EMBL" id="ORY02523.1"/>
    </source>
</evidence>
<dbReference type="GO" id="GO:0004831">
    <property type="term" value="F:tyrosine-tRNA ligase activity"/>
    <property type="evidence" value="ECO:0007669"/>
    <property type="project" value="UniProtKB-EC"/>
</dbReference>
<evidence type="ECO:0000256" key="3">
    <source>
        <dbReference type="ARBA" id="ARBA00005594"/>
    </source>
</evidence>
<dbReference type="PRINTS" id="PR01040">
    <property type="entry name" value="TRNASYNTHTYR"/>
</dbReference>
<keyword evidence="4" id="KW-0963">Cytoplasm</keyword>
<sequence>MSNLTVEERLAIIKRNLQEVLGEEEIKKILAERDLKLYWGTAPTGKPHIGYFVPMTKIADFLSAGCDVTILFADIHAFLDNMKAPLELVEYRTKYYEALIKAMLTSLGVPLEKLRFVVGSSYQLTKEFNMDNYRLCATVTEHDAKKAGAEVVKQVDSALLSGLLYPGLQALDEEYLGVDAQFGGVDQRKIFTFAEKYLPHLGYKKRAHLMNPMVPGLTGSKMSASDVDSKLDLLDEPKTVEKKIKKAFCEEGNVTENGVLSFVKYVLLPISSLNGKEANFTILRPEKYGGNVVYTNYEALEADFANKEIHPGDLKKSVIEVLNRMLDPIRKVFEDPELRKLADLAYPAPVAPVKVKKEKKKHNKKPTAVDPAVTENASPEAVTEAS</sequence>
<protein>
    <recommendedName>
        <fullName evidence="12">Tyrosine--tRNA ligase</fullName>
        <ecNumber evidence="12">6.1.1.1</ecNumber>
    </recommendedName>
    <alternativeName>
        <fullName evidence="12">Tyrosyl-tRNA synthetase</fullName>
    </alternativeName>
</protein>
<dbReference type="InParanoid" id="A0A1Y1YWT1"/>
<name>A0A1Y1YWT1_9FUNG</name>
<dbReference type="NCBIfam" id="NF006330">
    <property type="entry name" value="PRK08560.1"/>
    <property type="match status" value="1"/>
</dbReference>
<dbReference type="InterPro" id="IPR014729">
    <property type="entry name" value="Rossmann-like_a/b/a_fold"/>
</dbReference>
<dbReference type="CDD" id="cd00805">
    <property type="entry name" value="TyrRS_core"/>
    <property type="match status" value="1"/>
</dbReference>
<evidence type="ECO:0000256" key="6">
    <source>
        <dbReference type="ARBA" id="ARBA00022741"/>
    </source>
</evidence>
<evidence type="ECO:0000256" key="7">
    <source>
        <dbReference type="ARBA" id="ARBA00022840"/>
    </source>
</evidence>
<evidence type="ECO:0000256" key="9">
    <source>
        <dbReference type="ARBA" id="ARBA00023146"/>
    </source>
</evidence>
<keyword evidence="8 12" id="KW-0648">Protein biosynthesis</keyword>
<dbReference type="GO" id="GO:0006437">
    <property type="term" value="P:tyrosyl-tRNA aminoacylation"/>
    <property type="evidence" value="ECO:0007669"/>
    <property type="project" value="InterPro"/>
</dbReference>
<dbReference type="Proteomes" id="UP000193498">
    <property type="component" value="Unassembled WGS sequence"/>
</dbReference>
<dbReference type="InterPro" id="IPR050489">
    <property type="entry name" value="Tyr-tRNA_synthase"/>
</dbReference>
<dbReference type="GO" id="GO:0005524">
    <property type="term" value="F:ATP binding"/>
    <property type="evidence" value="ECO:0007669"/>
    <property type="project" value="UniProtKB-KW"/>
</dbReference>
<dbReference type="STRING" id="1314790.A0A1Y1YWT1"/>
<reference evidence="14 15" key="1">
    <citation type="submission" date="2016-07" db="EMBL/GenBank/DDBJ databases">
        <title>Pervasive Adenine N6-methylation of Active Genes in Fungi.</title>
        <authorList>
            <consortium name="DOE Joint Genome Institute"/>
            <person name="Mondo S.J."/>
            <person name="Dannebaum R.O."/>
            <person name="Kuo R.C."/>
            <person name="Labutti K."/>
            <person name="Haridas S."/>
            <person name="Kuo A."/>
            <person name="Salamov A."/>
            <person name="Ahrendt S.R."/>
            <person name="Lipzen A."/>
            <person name="Sullivan W."/>
            <person name="Andreopoulos W.B."/>
            <person name="Clum A."/>
            <person name="Lindquist E."/>
            <person name="Daum C."/>
            <person name="Ramamoorthy G.K."/>
            <person name="Gryganskyi A."/>
            <person name="Culley D."/>
            <person name="Magnuson J.K."/>
            <person name="James T.Y."/>
            <person name="O'Malley M.A."/>
            <person name="Stajich J.E."/>
            <person name="Spatafora J.W."/>
            <person name="Visel A."/>
            <person name="Grigoriev I.V."/>
        </authorList>
    </citation>
    <scope>NUCLEOTIDE SEQUENCE [LARGE SCALE GENOMIC DNA]</scope>
    <source>
        <strain evidence="14 15">CBS 931.73</strain>
    </source>
</reference>
<keyword evidence="6 12" id="KW-0547">Nucleotide-binding</keyword>
<gene>
    <name evidence="14" type="ORF">K493DRAFT_312056</name>
</gene>
<dbReference type="PANTHER" id="PTHR46264:SF4">
    <property type="entry name" value="TYROSINE--TRNA LIGASE, CYTOPLASMIC"/>
    <property type="match status" value="1"/>
</dbReference>
<evidence type="ECO:0000256" key="8">
    <source>
        <dbReference type="ARBA" id="ARBA00022917"/>
    </source>
</evidence>
<evidence type="ECO:0000256" key="11">
    <source>
        <dbReference type="ARBA" id="ARBA00048248"/>
    </source>
</evidence>
<evidence type="ECO:0000256" key="10">
    <source>
        <dbReference type="ARBA" id="ARBA00023242"/>
    </source>
</evidence>
<dbReference type="FunFam" id="3.40.50.620:FF:000040">
    <property type="entry name" value="Tyrosine--tRNA ligase"/>
    <property type="match status" value="1"/>
</dbReference>
<evidence type="ECO:0000313" key="15">
    <source>
        <dbReference type="Proteomes" id="UP000193498"/>
    </source>
</evidence>
<dbReference type="NCBIfam" id="TIGR00234">
    <property type="entry name" value="tyrS"/>
    <property type="match status" value="1"/>
</dbReference>
<dbReference type="PANTHER" id="PTHR46264">
    <property type="entry name" value="TYROSINE-TRNA LIGASE"/>
    <property type="match status" value="1"/>
</dbReference>
<dbReference type="Gene3D" id="1.10.240.10">
    <property type="entry name" value="Tyrosyl-Transfer RNA Synthetase"/>
    <property type="match status" value="1"/>
</dbReference>
<dbReference type="FunFam" id="1.10.240.10:FF:000004">
    <property type="entry name" value="Tyrosine--tRNA ligase"/>
    <property type="match status" value="1"/>
</dbReference>
<keyword evidence="15" id="KW-1185">Reference proteome</keyword>
<keyword evidence="7 12" id="KW-0067">ATP-binding</keyword>
<dbReference type="Gene3D" id="3.40.50.620">
    <property type="entry name" value="HUPs"/>
    <property type="match status" value="1"/>
</dbReference>